<dbReference type="InterPro" id="IPR006076">
    <property type="entry name" value="FAD-dep_OxRdtase"/>
</dbReference>
<gene>
    <name evidence="2" type="ORF">ENV60_00710</name>
</gene>
<dbReference type="NCBIfam" id="TIGR02032">
    <property type="entry name" value="GG-red-SF"/>
    <property type="match status" value="1"/>
</dbReference>
<feature type="domain" description="FAD dependent oxidoreductase" evidence="1">
    <location>
        <begin position="7"/>
        <end position="41"/>
    </location>
</feature>
<dbReference type="PANTHER" id="PTHR42685:SF18">
    <property type="entry name" value="DIGERANYLGERANYLGLYCEROPHOSPHOLIPID REDUCTASE"/>
    <property type="match status" value="1"/>
</dbReference>
<dbReference type="Pfam" id="PF01266">
    <property type="entry name" value="DAO"/>
    <property type="match status" value="1"/>
</dbReference>
<accession>A0A7C4TFM1</accession>
<comment type="caution">
    <text evidence="2">The sequence shown here is derived from an EMBL/GenBank/DDBJ whole genome shotgun (WGS) entry which is preliminary data.</text>
</comment>
<evidence type="ECO:0000313" key="2">
    <source>
        <dbReference type="EMBL" id="HGV96805.1"/>
    </source>
</evidence>
<dbReference type="InterPro" id="IPR011777">
    <property type="entry name" value="Geranylgeranyl_Rdtase_fam"/>
</dbReference>
<dbReference type="AlphaFoldDB" id="A0A7C4TFM1"/>
<organism evidence="2">
    <name type="scientific">candidate division WOR-3 bacterium</name>
    <dbReference type="NCBI Taxonomy" id="2052148"/>
    <lineage>
        <taxon>Bacteria</taxon>
        <taxon>Bacteria division WOR-3</taxon>
    </lineage>
</organism>
<dbReference type="PANTHER" id="PTHR42685">
    <property type="entry name" value="GERANYLGERANYL DIPHOSPHATE REDUCTASE"/>
    <property type="match status" value="1"/>
</dbReference>
<dbReference type="EMBL" id="DTGZ01000012">
    <property type="protein sequence ID" value="HGV96805.1"/>
    <property type="molecule type" value="Genomic_DNA"/>
</dbReference>
<reference evidence="2" key="1">
    <citation type="journal article" date="2020" name="mSystems">
        <title>Genome- and Community-Level Interaction Insights into Carbon Utilization and Element Cycling Functions of Hydrothermarchaeota in Hydrothermal Sediment.</title>
        <authorList>
            <person name="Zhou Z."/>
            <person name="Liu Y."/>
            <person name="Xu W."/>
            <person name="Pan J."/>
            <person name="Luo Z.H."/>
            <person name="Li M."/>
        </authorList>
    </citation>
    <scope>NUCLEOTIDE SEQUENCE [LARGE SCALE GENOMIC DNA]</scope>
    <source>
        <strain evidence="2">SpSt-774</strain>
    </source>
</reference>
<sequence length="378" mass="42664">MAKKCWDVLIVGGGPIGTYTAYQLADKGFDVVVVEKKNQIGEDIVCAGVISKEAFKRYDLPAESILSRIDSFTFISPFGQRLEYIHPDVFAYVVDRKIFDKNLATLARKFGVEMYLSKMVKRIEEEKRHYRIYFDNGDFYAKSVVLATGVDYKLQNRIGMGKPEKFFHGAQVEIPLSSQNSKIEIHLGQKFAPGSFGWIIPSGKGRTRVGVIVENRGIECLKRLLKERVDGRVSDCVVKELKMKLIANGPIKKSVKGRIIAVGEAAGQVKTTTGGGLFFGLLCSEIAVDKLCKTLNGDGNLEDYEMTWRSVLLPEFEIGKKLRMVSKNLSDEAIEKLFTFVKKNRFWVQLLIPKINFDFHSDLVSFCLKSFSLVLKHY</sequence>
<dbReference type="PRINTS" id="PR00420">
    <property type="entry name" value="RNGMNOXGNASE"/>
</dbReference>
<dbReference type="InterPro" id="IPR036188">
    <property type="entry name" value="FAD/NAD-bd_sf"/>
</dbReference>
<protein>
    <submittedName>
        <fullName evidence="2">Geranylgeranyl reductase family protein</fullName>
    </submittedName>
</protein>
<proteinExistence type="predicted"/>
<dbReference type="GO" id="GO:0016628">
    <property type="term" value="F:oxidoreductase activity, acting on the CH-CH group of donors, NAD or NADP as acceptor"/>
    <property type="evidence" value="ECO:0007669"/>
    <property type="project" value="InterPro"/>
</dbReference>
<name>A0A7C4TFM1_UNCW3</name>
<dbReference type="InterPro" id="IPR050407">
    <property type="entry name" value="Geranylgeranyl_reductase"/>
</dbReference>
<dbReference type="Gene3D" id="3.50.50.60">
    <property type="entry name" value="FAD/NAD(P)-binding domain"/>
    <property type="match status" value="1"/>
</dbReference>
<dbReference type="SUPFAM" id="SSF51905">
    <property type="entry name" value="FAD/NAD(P)-binding domain"/>
    <property type="match status" value="1"/>
</dbReference>
<evidence type="ECO:0000259" key="1">
    <source>
        <dbReference type="Pfam" id="PF01266"/>
    </source>
</evidence>